<feature type="transmembrane region" description="Helical" evidence="1">
    <location>
        <begin position="32"/>
        <end position="57"/>
    </location>
</feature>
<keyword evidence="1" id="KW-1133">Transmembrane helix</keyword>
<proteinExistence type="predicted"/>
<gene>
    <name evidence="2" type="ORF">METZ01_LOCUS479736</name>
</gene>
<evidence type="ECO:0000256" key="1">
    <source>
        <dbReference type="SAM" id="Phobius"/>
    </source>
</evidence>
<accession>A0A383C3V6</accession>
<dbReference type="EMBL" id="UINC01205627">
    <property type="protein sequence ID" value="SVE26882.1"/>
    <property type="molecule type" value="Genomic_DNA"/>
</dbReference>
<organism evidence="2">
    <name type="scientific">marine metagenome</name>
    <dbReference type="NCBI Taxonomy" id="408172"/>
    <lineage>
        <taxon>unclassified sequences</taxon>
        <taxon>metagenomes</taxon>
        <taxon>ecological metagenomes</taxon>
    </lineage>
</organism>
<feature type="non-terminal residue" evidence="2">
    <location>
        <position position="60"/>
    </location>
</feature>
<dbReference type="AlphaFoldDB" id="A0A383C3V6"/>
<keyword evidence="1" id="KW-0812">Transmembrane</keyword>
<sequence>MRRLSFITNGRTQPLCQTADKAAVTHLAGLRIALLMTCLLVAPIAAAEAVLSIYNWADYI</sequence>
<name>A0A383C3V6_9ZZZZ</name>
<protein>
    <submittedName>
        <fullName evidence="2">Uncharacterized protein</fullName>
    </submittedName>
</protein>
<reference evidence="2" key="1">
    <citation type="submission" date="2018-05" db="EMBL/GenBank/DDBJ databases">
        <authorList>
            <person name="Lanie J.A."/>
            <person name="Ng W.-L."/>
            <person name="Kazmierczak K.M."/>
            <person name="Andrzejewski T.M."/>
            <person name="Davidsen T.M."/>
            <person name="Wayne K.J."/>
            <person name="Tettelin H."/>
            <person name="Glass J.I."/>
            <person name="Rusch D."/>
            <person name="Podicherti R."/>
            <person name="Tsui H.-C.T."/>
            <person name="Winkler M.E."/>
        </authorList>
    </citation>
    <scope>NUCLEOTIDE SEQUENCE</scope>
</reference>
<keyword evidence="1" id="KW-0472">Membrane</keyword>
<evidence type="ECO:0000313" key="2">
    <source>
        <dbReference type="EMBL" id="SVE26882.1"/>
    </source>
</evidence>